<dbReference type="RefSeq" id="WP_169464627.1">
    <property type="nucleotide sequence ID" value="NZ_JABBGG010000003.1"/>
</dbReference>
<evidence type="ECO:0000256" key="3">
    <source>
        <dbReference type="SAM" id="SignalP"/>
    </source>
</evidence>
<sequence>MRTISSIVYSLLALVAISTTVPSFSQEQREIGGVGLTVYTDVNFRGAIATFRQDEPDLRRSGINDTISSLRVEPGERWEVCEDAFYRGRCVVVAGEERDLQRGSWNDTISSARRVGDEYLPPDAGTAPPYVPGYGPGAGSQRGWYIVLFDQPNYRGRPSNFKGPVPNVARRVQSVTIGRGVWELCERPNYRGRCIILNNSVPDLRVHNLRGRVASLRPVPRARPVPPSGGDTSLVLFDRPDYRGAATTFRGAVEYLSENGSRAQSAAIEGGEWELCEGSNFAGRCVTLDRNAPDLDSYGLRDRVGSVRPLRRDPR</sequence>
<reference evidence="5 6" key="1">
    <citation type="submission" date="2020-04" db="EMBL/GenBank/DDBJ databases">
        <title>Massilia sp. RP-1-19 isolated from soil.</title>
        <authorList>
            <person name="Dahal R.H."/>
        </authorList>
    </citation>
    <scope>NUCLEOTIDE SEQUENCE [LARGE SCALE GENOMIC DNA]</scope>
    <source>
        <strain evidence="5 6">RP-1-19</strain>
    </source>
</reference>
<evidence type="ECO:0000259" key="4">
    <source>
        <dbReference type="PROSITE" id="PS50915"/>
    </source>
</evidence>
<dbReference type="InterPro" id="IPR011024">
    <property type="entry name" value="G_crystallin-like"/>
</dbReference>
<keyword evidence="2" id="KW-0677">Repeat</keyword>
<gene>
    <name evidence="5" type="ORF">HHL21_07435</name>
</gene>
<evidence type="ECO:0000256" key="1">
    <source>
        <dbReference type="ARBA" id="ARBA00009646"/>
    </source>
</evidence>
<organism evidence="5 6">
    <name type="scientific">Massilia polaris</name>
    <dbReference type="NCBI Taxonomy" id="2728846"/>
    <lineage>
        <taxon>Bacteria</taxon>
        <taxon>Pseudomonadati</taxon>
        <taxon>Pseudomonadota</taxon>
        <taxon>Betaproteobacteria</taxon>
        <taxon>Burkholderiales</taxon>
        <taxon>Oxalobacteraceae</taxon>
        <taxon>Telluria group</taxon>
        <taxon>Massilia</taxon>
    </lineage>
</organism>
<feature type="domain" description="Beta/gamma crystallin 'Greek key'" evidence="4">
    <location>
        <begin position="180"/>
        <end position="220"/>
    </location>
</feature>
<dbReference type="InterPro" id="IPR001064">
    <property type="entry name" value="Beta/gamma_crystallin"/>
</dbReference>
<proteinExistence type="inferred from homology"/>
<dbReference type="AlphaFoldDB" id="A0A848HL61"/>
<comment type="caution">
    <text evidence="5">The sequence shown here is derived from an EMBL/GenBank/DDBJ whole genome shotgun (WGS) entry which is preliminary data.</text>
</comment>
<dbReference type="PROSITE" id="PS50915">
    <property type="entry name" value="CRYSTALLIN_BETA_GAMMA"/>
    <property type="match status" value="2"/>
</dbReference>
<dbReference type="Proteomes" id="UP000583752">
    <property type="component" value="Unassembled WGS sequence"/>
</dbReference>
<dbReference type="EMBL" id="JABBGG010000003">
    <property type="protein sequence ID" value="NML60920.1"/>
    <property type="molecule type" value="Genomic_DNA"/>
</dbReference>
<protein>
    <recommendedName>
        <fullName evidence="4">Beta/gamma crystallin 'Greek key' domain-containing protein</fullName>
    </recommendedName>
</protein>
<comment type="similarity">
    <text evidence="1">Belongs to the beta/gamma-crystallin family.</text>
</comment>
<evidence type="ECO:0000313" key="5">
    <source>
        <dbReference type="EMBL" id="NML60920.1"/>
    </source>
</evidence>
<feature type="chain" id="PRO_5032561064" description="Beta/gamma crystallin 'Greek key' domain-containing protein" evidence="3">
    <location>
        <begin position="26"/>
        <end position="315"/>
    </location>
</feature>
<accession>A0A848HL61</accession>
<evidence type="ECO:0000256" key="2">
    <source>
        <dbReference type="ARBA" id="ARBA00022737"/>
    </source>
</evidence>
<keyword evidence="6" id="KW-1185">Reference proteome</keyword>
<name>A0A848HL61_9BURK</name>
<evidence type="ECO:0000313" key="6">
    <source>
        <dbReference type="Proteomes" id="UP000583752"/>
    </source>
</evidence>
<dbReference type="Gene3D" id="2.60.20.10">
    <property type="entry name" value="Crystallins"/>
    <property type="match status" value="3"/>
</dbReference>
<feature type="signal peptide" evidence="3">
    <location>
        <begin position="1"/>
        <end position="25"/>
    </location>
</feature>
<dbReference type="Pfam" id="PF00030">
    <property type="entry name" value="Crystall"/>
    <property type="match status" value="3"/>
</dbReference>
<feature type="domain" description="Beta/gamma crystallin 'Greek key'" evidence="4">
    <location>
        <begin position="271"/>
        <end position="311"/>
    </location>
</feature>
<dbReference type="SMART" id="SM00247">
    <property type="entry name" value="XTALbg"/>
    <property type="match status" value="3"/>
</dbReference>
<keyword evidence="3" id="KW-0732">Signal</keyword>
<dbReference type="SUPFAM" id="SSF49695">
    <property type="entry name" value="gamma-Crystallin-like"/>
    <property type="match status" value="2"/>
</dbReference>